<comment type="caution">
    <text evidence="9">The sequence shown here is derived from an EMBL/GenBank/DDBJ whole genome shotgun (WGS) entry which is preliminary data.</text>
</comment>
<dbReference type="AlphaFoldDB" id="A0A8I0CPN7"/>
<evidence type="ECO:0000313" key="9">
    <source>
        <dbReference type="EMBL" id="MBB3116161.1"/>
    </source>
</evidence>
<feature type="binding site" evidence="6">
    <location>
        <position position="116"/>
    </location>
    <ligand>
        <name>Zn(2+)</name>
        <dbReference type="ChEBI" id="CHEBI:29105"/>
        <note>catalytic</note>
    </ligand>
</feature>
<feature type="binding site" evidence="6">
    <location>
        <position position="119"/>
    </location>
    <ligand>
        <name>Zn(2+)</name>
        <dbReference type="ChEBI" id="CHEBI:29105"/>
        <note>catalytic</note>
    </ligand>
</feature>
<dbReference type="Proteomes" id="UP000612712">
    <property type="component" value="Unassembled WGS sequence"/>
</dbReference>
<dbReference type="InterPro" id="IPR002125">
    <property type="entry name" value="CMP_dCMP_dom"/>
</dbReference>
<evidence type="ECO:0000259" key="8">
    <source>
        <dbReference type="PROSITE" id="PS51747"/>
    </source>
</evidence>
<dbReference type="Gene3D" id="3.40.140.10">
    <property type="entry name" value="Cytidine Deaminase, domain 2"/>
    <property type="match status" value="1"/>
</dbReference>
<dbReference type="GO" id="GO:0008270">
    <property type="term" value="F:zinc ion binding"/>
    <property type="evidence" value="ECO:0007669"/>
    <property type="project" value="UniProtKB-UniRule"/>
</dbReference>
<dbReference type="CDD" id="cd01285">
    <property type="entry name" value="nucleoside_deaminase"/>
    <property type="match status" value="1"/>
</dbReference>
<name>A0A8I0CPN7_9CORY</name>
<dbReference type="GO" id="GO:0052717">
    <property type="term" value="F:tRNA-specific adenosine-34 deaminase activity"/>
    <property type="evidence" value="ECO:0007669"/>
    <property type="project" value="UniProtKB-UniRule"/>
</dbReference>
<sequence>MPDRSGGRGADGPAAGREGGRVIGAGLPREASLVRDEERMRRAVRLAASTPPEDVPVGAVVYGPDGRELAAATNRREADGDPTAHAEVLALRAAARVVGDSWRLEDCALVVTLEPCAMCAGAAVGARVGSVVFGAWEPRTGACGSVMDVPGESVLHRPGVRGGVLRDECEALLARFFARVRGG</sequence>
<evidence type="ECO:0000256" key="7">
    <source>
        <dbReference type="SAM" id="MobiDB-lite"/>
    </source>
</evidence>
<dbReference type="EMBL" id="JACHWT010000005">
    <property type="protein sequence ID" value="MBB3116161.1"/>
    <property type="molecule type" value="Genomic_DNA"/>
</dbReference>
<evidence type="ECO:0000256" key="5">
    <source>
        <dbReference type="ARBA" id="ARBA00048045"/>
    </source>
</evidence>
<proteinExistence type="inferred from homology"/>
<protein>
    <recommendedName>
        <fullName evidence="6">tRNA-specific adenosine deaminase</fullName>
        <ecNumber evidence="6">3.5.4.33</ecNumber>
    </recommendedName>
</protein>
<keyword evidence="3 6" id="KW-0378">Hydrolase</keyword>
<evidence type="ECO:0000256" key="1">
    <source>
        <dbReference type="ARBA" id="ARBA00022694"/>
    </source>
</evidence>
<dbReference type="PANTHER" id="PTHR11079:SF202">
    <property type="entry name" value="TRNA-SPECIFIC ADENOSINE DEAMINASE"/>
    <property type="match status" value="1"/>
</dbReference>
<evidence type="ECO:0000256" key="4">
    <source>
        <dbReference type="ARBA" id="ARBA00022833"/>
    </source>
</evidence>
<dbReference type="InterPro" id="IPR028883">
    <property type="entry name" value="tRNA_aden_deaminase"/>
</dbReference>
<evidence type="ECO:0000256" key="6">
    <source>
        <dbReference type="HAMAP-Rule" id="MF_00972"/>
    </source>
</evidence>
<dbReference type="SUPFAM" id="SSF53927">
    <property type="entry name" value="Cytidine deaminase-like"/>
    <property type="match status" value="1"/>
</dbReference>
<dbReference type="GeneID" id="60809458"/>
<comment type="cofactor">
    <cofactor evidence="6">
        <name>Zn(2+)</name>
        <dbReference type="ChEBI" id="CHEBI:29105"/>
    </cofactor>
    <text evidence="6">Binds 1 zinc ion per subunit.</text>
</comment>
<evidence type="ECO:0000256" key="3">
    <source>
        <dbReference type="ARBA" id="ARBA00022801"/>
    </source>
</evidence>
<comment type="similarity">
    <text evidence="6">Belongs to the cytidine and deoxycytidylate deaminase family.</text>
</comment>
<feature type="domain" description="CMP/dCMP-type deaminase" evidence="8">
    <location>
        <begin position="34"/>
        <end position="145"/>
    </location>
</feature>
<comment type="function">
    <text evidence="6">Catalyzes the deamination of adenosine to inosine at the wobble position 34 of tRNA(Arg2).</text>
</comment>
<comment type="catalytic activity">
    <reaction evidence="5 6">
        <text>adenosine(34) in tRNA + H2O + H(+) = inosine(34) in tRNA + NH4(+)</text>
        <dbReference type="Rhea" id="RHEA:43168"/>
        <dbReference type="Rhea" id="RHEA-COMP:10373"/>
        <dbReference type="Rhea" id="RHEA-COMP:10374"/>
        <dbReference type="ChEBI" id="CHEBI:15377"/>
        <dbReference type="ChEBI" id="CHEBI:15378"/>
        <dbReference type="ChEBI" id="CHEBI:28938"/>
        <dbReference type="ChEBI" id="CHEBI:74411"/>
        <dbReference type="ChEBI" id="CHEBI:82852"/>
        <dbReference type="EC" id="3.5.4.33"/>
    </reaction>
</comment>
<accession>A0A8I0CPN7</accession>
<organism evidence="9 10">
    <name type="scientific">Corynebacterium bovis DSM 20582 = CIP 54.80</name>
    <dbReference type="NCBI Taxonomy" id="927655"/>
    <lineage>
        <taxon>Bacteria</taxon>
        <taxon>Bacillati</taxon>
        <taxon>Actinomycetota</taxon>
        <taxon>Actinomycetes</taxon>
        <taxon>Mycobacteriales</taxon>
        <taxon>Corynebacteriaceae</taxon>
        <taxon>Corynebacterium</taxon>
    </lineage>
</organism>
<gene>
    <name evidence="6" type="primary">tadA</name>
    <name evidence="9" type="ORF">FHU32_001388</name>
</gene>
<keyword evidence="4 6" id="KW-0862">Zinc</keyword>
<dbReference type="PANTHER" id="PTHR11079">
    <property type="entry name" value="CYTOSINE DEAMINASE FAMILY MEMBER"/>
    <property type="match status" value="1"/>
</dbReference>
<dbReference type="GO" id="GO:0002100">
    <property type="term" value="P:tRNA wobble adenosine to inosine editing"/>
    <property type="evidence" value="ECO:0007669"/>
    <property type="project" value="UniProtKB-UniRule"/>
</dbReference>
<reference evidence="9" key="1">
    <citation type="submission" date="2020-08" db="EMBL/GenBank/DDBJ databases">
        <title>Sequencing the genomes of 1000 actinobacteria strains.</title>
        <authorList>
            <person name="Klenk H.-P."/>
        </authorList>
    </citation>
    <scope>NUCLEOTIDE SEQUENCE</scope>
    <source>
        <strain evidence="9">DSM 20582</strain>
    </source>
</reference>
<feature type="binding site" evidence="6">
    <location>
        <position position="85"/>
    </location>
    <ligand>
        <name>Zn(2+)</name>
        <dbReference type="ChEBI" id="CHEBI:29105"/>
        <note>catalytic</note>
    </ligand>
</feature>
<dbReference type="RefSeq" id="WP_311711426.1">
    <property type="nucleotide sequence ID" value="NZ_CP047187.1"/>
</dbReference>
<dbReference type="PROSITE" id="PS51747">
    <property type="entry name" value="CYT_DCMP_DEAMINASES_2"/>
    <property type="match status" value="1"/>
</dbReference>
<dbReference type="InterPro" id="IPR016193">
    <property type="entry name" value="Cytidine_deaminase-like"/>
</dbReference>
<evidence type="ECO:0000313" key="10">
    <source>
        <dbReference type="Proteomes" id="UP000612712"/>
    </source>
</evidence>
<comment type="subunit">
    <text evidence="6">Homodimer.</text>
</comment>
<dbReference type="HAMAP" id="MF_00972">
    <property type="entry name" value="tRNA_aden_deaminase"/>
    <property type="match status" value="1"/>
</dbReference>
<dbReference type="Pfam" id="PF00383">
    <property type="entry name" value="dCMP_cyt_deam_1"/>
    <property type="match status" value="1"/>
</dbReference>
<evidence type="ECO:0000256" key="2">
    <source>
        <dbReference type="ARBA" id="ARBA00022723"/>
    </source>
</evidence>
<feature type="region of interest" description="Disordered" evidence="7">
    <location>
        <begin position="1"/>
        <end position="28"/>
    </location>
</feature>
<feature type="active site" description="Proton donor" evidence="6">
    <location>
        <position position="87"/>
    </location>
</feature>
<dbReference type="EC" id="3.5.4.33" evidence="6"/>
<keyword evidence="2 6" id="KW-0479">Metal-binding</keyword>
<keyword evidence="1 6" id="KW-0819">tRNA processing</keyword>